<gene>
    <name evidence="3" type="ORF">PHLCEN_2v252</name>
</gene>
<dbReference type="PANTHER" id="PTHR34883:SF8">
    <property type="entry name" value="EXTRACELLULAR SERINE-RICH PROTEIN (AFU_ORTHOLOGUE AFUA_6G00670)"/>
    <property type="match status" value="1"/>
</dbReference>
<dbReference type="PANTHER" id="PTHR34883">
    <property type="entry name" value="SERINE-RICH PROTEIN, PUTATIVE-RELATED-RELATED"/>
    <property type="match status" value="1"/>
</dbReference>
<dbReference type="InterPro" id="IPR052953">
    <property type="entry name" value="Ser-rich/MCO-related"/>
</dbReference>
<feature type="compositionally biased region" description="Basic and acidic residues" evidence="1">
    <location>
        <begin position="237"/>
        <end position="252"/>
    </location>
</feature>
<keyword evidence="2" id="KW-1133">Transmembrane helix</keyword>
<sequence>MSTFDLPCTTALDTTGKPLLDSEFQFVPPNATSIPEFSITLTGPIQPLWFYCRQAGHCQSGMVFAVNPTAEQSFANFQTNAMNFGVQSNLATTVSGATVTISPMIVTTTVISSPPSTTPSRGRPPNQMSSKHRRKIGPIAIAAVVICSVLVVFLFIAVWLWKSSRSPRFNKFLNILHIRSRNRGIQWRTKEIDDDVEHITYADTETTRQANRISPFALYAPPLGQPRTSETRLVSDGAHDDSLTSSESHCESGSEVLTSAGPSQFQGHSSMSNLSPPVSETSAYNPPAQRPVSQIHEIDGGVRLAGGYPGDPPEEAQVTPNLYPTLPPPYMDFRHPRNIET</sequence>
<feature type="compositionally biased region" description="Basic and acidic residues" evidence="1">
    <location>
        <begin position="332"/>
        <end position="341"/>
    </location>
</feature>
<feature type="compositionally biased region" description="Low complexity" evidence="1">
    <location>
        <begin position="110"/>
        <end position="125"/>
    </location>
</feature>
<accession>A0A2R6S6J4</accession>
<dbReference type="SUPFAM" id="SSF49503">
    <property type="entry name" value="Cupredoxins"/>
    <property type="match status" value="1"/>
</dbReference>
<feature type="region of interest" description="Disordered" evidence="1">
    <location>
        <begin position="110"/>
        <end position="132"/>
    </location>
</feature>
<dbReference type="OrthoDB" id="1921208at2759"/>
<proteinExistence type="predicted"/>
<evidence type="ECO:0000313" key="3">
    <source>
        <dbReference type="EMBL" id="PSS37910.1"/>
    </source>
</evidence>
<dbReference type="AlphaFoldDB" id="A0A2R6S6J4"/>
<feature type="transmembrane region" description="Helical" evidence="2">
    <location>
        <begin position="136"/>
        <end position="161"/>
    </location>
</feature>
<feature type="region of interest" description="Disordered" evidence="1">
    <location>
        <begin position="218"/>
        <end position="291"/>
    </location>
</feature>
<evidence type="ECO:0000256" key="1">
    <source>
        <dbReference type="SAM" id="MobiDB-lite"/>
    </source>
</evidence>
<reference evidence="3 4" key="1">
    <citation type="submission" date="2018-02" db="EMBL/GenBank/DDBJ databases">
        <title>Genome sequence of the basidiomycete white-rot fungus Phlebia centrifuga.</title>
        <authorList>
            <person name="Granchi Z."/>
            <person name="Peng M."/>
            <person name="de Vries R.P."/>
            <person name="Hilden K."/>
            <person name="Makela M.R."/>
            <person name="Grigoriev I."/>
            <person name="Riley R."/>
        </authorList>
    </citation>
    <scope>NUCLEOTIDE SEQUENCE [LARGE SCALE GENOMIC DNA]</scope>
    <source>
        <strain evidence="3 4">FBCC195</strain>
    </source>
</reference>
<keyword evidence="2" id="KW-0812">Transmembrane</keyword>
<dbReference type="Gene3D" id="2.60.40.420">
    <property type="entry name" value="Cupredoxins - blue copper proteins"/>
    <property type="match status" value="1"/>
</dbReference>
<comment type="caution">
    <text evidence="3">The sequence shown here is derived from an EMBL/GenBank/DDBJ whole genome shotgun (WGS) entry which is preliminary data.</text>
</comment>
<protein>
    <recommendedName>
        <fullName evidence="5">Cupredoxin</fullName>
    </recommendedName>
</protein>
<evidence type="ECO:0008006" key="5">
    <source>
        <dbReference type="Google" id="ProtNLM"/>
    </source>
</evidence>
<dbReference type="EMBL" id="MLYV02000020">
    <property type="protein sequence ID" value="PSS37910.1"/>
    <property type="molecule type" value="Genomic_DNA"/>
</dbReference>
<organism evidence="3 4">
    <name type="scientific">Hermanssonia centrifuga</name>
    <dbReference type="NCBI Taxonomy" id="98765"/>
    <lineage>
        <taxon>Eukaryota</taxon>
        <taxon>Fungi</taxon>
        <taxon>Dikarya</taxon>
        <taxon>Basidiomycota</taxon>
        <taxon>Agaricomycotina</taxon>
        <taxon>Agaricomycetes</taxon>
        <taxon>Polyporales</taxon>
        <taxon>Meruliaceae</taxon>
        <taxon>Hermanssonia</taxon>
    </lineage>
</organism>
<keyword evidence="4" id="KW-1185">Reference proteome</keyword>
<feature type="region of interest" description="Disordered" evidence="1">
    <location>
        <begin position="307"/>
        <end position="341"/>
    </location>
</feature>
<dbReference type="InterPro" id="IPR008972">
    <property type="entry name" value="Cupredoxin"/>
</dbReference>
<evidence type="ECO:0000313" key="4">
    <source>
        <dbReference type="Proteomes" id="UP000186601"/>
    </source>
</evidence>
<dbReference type="STRING" id="98765.A0A2R6S6J4"/>
<feature type="compositionally biased region" description="Polar residues" evidence="1">
    <location>
        <begin position="255"/>
        <end position="284"/>
    </location>
</feature>
<evidence type="ECO:0000256" key="2">
    <source>
        <dbReference type="SAM" id="Phobius"/>
    </source>
</evidence>
<keyword evidence="2" id="KW-0472">Membrane</keyword>
<dbReference type="Proteomes" id="UP000186601">
    <property type="component" value="Unassembled WGS sequence"/>
</dbReference>
<name>A0A2R6S6J4_9APHY</name>